<feature type="region of interest" description="Disordered" evidence="1">
    <location>
        <begin position="196"/>
        <end position="237"/>
    </location>
</feature>
<protein>
    <recommendedName>
        <fullName evidence="4">Ubiquitin-like domain-containing protein</fullName>
    </recommendedName>
</protein>
<gene>
    <name evidence="2" type="ORF">CVLEPA_LOCUS27155</name>
</gene>
<dbReference type="InterPro" id="IPR029071">
    <property type="entry name" value="Ubiquitin-like_domsf"/>
</dbReference>
<proteinExistence type="predicted"/>
<dbReference type="CDD" id="cd17039">
    <property type="entry name" value="Ubl_ubiquitin_like"/>
    <property type="match status" value="1"/>
</dbReference>
<organism evidence="2 3">
    <name type="scientific">Clavelina lepadiformis</name>
    <name type="common">Light-bulb sea squirt</name>
    <name type="synonym">Ascidia lepadiformis</name>
    <dbReference type="NCBI Taxonomy" id="159417"/>
    <lineage>
        <taxon>Eukaryota</taxon>
        <taxon>Metazoa</taxon>
        <taxon>Chordata</taxon>
        <taxon>Tunicata</taxon>
        <taxon>Ascidiacea</taxon>
        <taxon>Aplousobranchia</taxon>
        <taxon>Clavelinidae</taxon>
        <taxon>Clavelina</taxon>
    </lineage>
</organism>
<comment type="caution">
    <text evidence="2">The sequence shown here is derived from an EMBL/GenBank/DDBJ whole genome shotgun (WGS) entry which is preliminary data.</text>
</comment>
<dbReference type="Proteomes" id="UP001642483">
    <property type="component" value="Unassembled WGS sequence"/>
</dbReference>
<reference evidence="2 3" key="1">
    <citation type="submission" date="2024-02" db="EMBL/GenBank/DDBJ databases">
        <authorList>
            <person name="Daric V."/>
            <person name="Darras S."/>
        </authorList>
    </citation>
    <scope>NUCLEOTIDE SEQUENCE [LARGE SCALE GENOMIC DNA]</scope>
</reference>
<keyword evidence="3" id="KW-1185">Reference proteome</keyword>
<feature type="compositionally biased region" description="Low complexity" evidence="1">
    <location>
        <begin position="260"/>
        <end position="278"/>
    </location>
</feature>
<evidence type="ECO:0000313" key="3">
    <source>
        <dbReference type="Proteomes" id="UP001642483"/>
    </source>
</evidence>
<name>A0ABP0GQL5_CLALP</name>
<dbReference type="EMBL" id="CAWYQH010000141">
    <property type="protein sequence ID" value="CAK8693865.1"/>
    <property type="molecule type" value="Genomic_DNA"/>
</dbReference>
<feature type="region of interest" description="Disordered" evidence="1">
    <location>
        <begin position="252"/>
        <end position="294"/>
    </location>
</feature>
<dbReference type="Gene3D" id="3.10.20.90">
    <property type="entry name" value="Phosphatidylinositol 3-kinase Catalytic Subunit, Chain A, domain 1"/>
    <property type="match status" value="1"/>
</dbReference>
<accession>A0ABP0GQL5</accession>
<sequence length="306" mass="33448">MLNVNIRLYNFPTSSVGGMKKIGFEDDEIDGRTLMAKVSETLEINADTIGLFFRGKEIKSDDNLLTSCGFKSGCSVQVLYKPPNEDQSPEISINPEKLRTYMHSFHVVMSNRHYKWKTRKMLAKILTDPEKFQPVLDAVSGLKHDTVALGILKNPSLFALIVDPKNVDRIMELNTNLAAAIIHLWWLVSKQMEKSSNEASTSSPQAMWPPSDAMMEDMDVDSSGANTSHHQQQRRGLITSNQLARALSAATSPLPGQIISPPMGSSTSSSMQSPQTGTGSSGGAMDEGSPITPDVFSMAMQQALAQ</sequence>
<dbReference type="SUPFAM" id="SSF54236">
    <property type="entry name" value="Ubiquitin-like"/>
    <property type="match status" value="1"/>
</dbReference>
<evidence type="ECO:0000313" key="2">
    <source>
        <dbReference type="EMBL" id="CAK8693865.1"/>
    </source>
</evidence>
<evidence type="ECO:0000256" key="1">
    <source>
        <dbReference type="SAM" id="MobiDB-lite"/>
    </source>
</evidence>
<evidence type="ECO:0008006" key="4">
    <source>
        <dbReference type="Google" id="ProtNLM"/>
    </source>
</evidence>